<reference evidence="4" key="2">
    <citation type="journal article" date="2017" name="J. Med. Entomol.">
        <title>Transcriptome Analysis of the Triatoma infestans (Hemiptera: Reduviidae) Integument.</title>
        <authorList>
            <person name="Calderon-Fernandez G.M."/>
            <person name="Moriconi D.E."/>
            <person name="Dulbecco A.B."/>
            <person name="Juarez M.P."/>
        </authorList>
    </citation>
    <scope>NUCLEOTIDE SEQUENCE</scope>
    <source>
        <strain evidence="4">Int1</strain>
        <tissue evidence="4">Integument</tissue>
    </source>
</reference>
<accession>A0A170ZID1</accession>
<dbReference type="EMBL" id="GEMB01002169">
    <property type="protein sequence ID" value="JAS01011.1"/>
    <property type="molecule type" value="Transcribed_RNA"/>
</dbReference>
<keyword evidence="2" id="KW-0812">Transmembrane</keyword>
<dbReference type="InterPro" id="IPR023395">
    <property type="entry name" value="MCP_dom_sf"/>
</dbReference>
<sequence>KFPSLFTLTISGIKDIICYPFEMCGNLVKLGYIPKELYVETHELDRTIYEIPSRLGIAMKILADEGIIGFTRGLYSTLVSNFIYETILFTFPKYYDEFFQGYLKDLNIHGYITRLLKICSTQAMAVILSQPFEVVAAIQVGQYVGKETKYRQWFFHYAIYTVTNSQRYNRLL</sequence>
<dbReference type="SUPFAM" id="SSF103506">
    <property type="entry name" value="Mitochondrial carrier"/>
    <property type="match status" value="1"/>
</dbReference>
<organism evidence="4">
    <name type="scientific">Triatoma infestans</name>
    <name type="common">Assassin bug</name>
    <dbReference type="NCBI Taxonomy" id="30076"/>
    <lineage>
        <taxon>Eukaryota</taxon>
        <taxon>Metazoa</taxon>
        <taxon>Ecdysozoa</taxon>
        <taxon>Arthropoda</taxon>
        <taxon>Hexapoda</taxon>
        <taxon>Insecta</taxon>
        <taxon>Pterygota</taxon>
        <taxon>Neoptera</taxon>
        <taxon>Paraneoptera</taxon>
        <taxon>Hemiptera</taxon>
        <taxon>Heteroptera</taxon>
        <taxon>Panheteroptera</taxon>
        <taxon>Cimicomorpha</taxon>
        <taxon>Reduviidae</taxon>
        <taxon>Triatominae</taxon>
        <taxon>Triatoma</taxon>
    </lineage>
</organism>
<protein>
    <submittedName>
        <fullName evidence="4">Mitochondrial carrier-like protein 2</fullName>
    </submittedName>
</protein>
<evidence type="ECO:0000256" key="2">
    <source>
        <dbReference type="ARBA" id="ARBA00022692"/>
    </source>
</evidence>
<evidence type="ECO:0000313" key="4">
    <source>
        <dbReference type="EMBL" id="JAS01011.1"/>
    </source>
</evidence>
<comment type="subcellular location">
    <subcellularLocation>
        <location evidence="1">Membrane</location>
    </subcellularLocation>
</comment>
<reference evidence="4" key="1">
    <citation type="submission" date="2016-04" db="EMBL/GenBank/DDBJ databases">
        <authorList>
            <person name="Calderon-Fernandez G.M.Sr."/>
        </authorList>
    </citation>
    <scope>NUCLEOTIDE SEQUENCE</scope>
    <source>
        <strain evidence="4">Int1</strain>
        <tissue evidence="4">Integument</tissue>
    </source>
</reference>
<dbReference type="AlphaFoldDB" id="A0A170ZID1"/>
<dbReference type="Gene3D" id="1.50.40.10">
    <property type="entry name" value="Mitochondrial carrier domain"/>
    <property type="match status" value="1"/>
</dbReference>
<dbReference type="GO" id="GO:0016020">
    <property type="term" value="C:membrane"/>
    <property type="evidence" value="ECO:0007669"/>
    <property type="project" value="UniProtKB-SubCell"/>
</dbReference>
<evidence type="ECO:0000256" key="1">
    <source>
        <dbReference type="ARBA" id="ARBA00004370"/>
    </source>
</evidence>
<proteinExistence type="predicted"/>
<feature type="non-terminal residue" evidence="4">
    <location>
        <position position="1"/>
    </location>
</feature>
<evidence type="ECO:0000256" key="3">
    <source>
        <dbReference type="ARBA" id="ARBA00023136"/>
    </source>
</evidence>
<name>A0A170ZID1_TRIIF</name>
<keyword evidence="3" id="KW-0472">Membrane</keyword>